<evidence type="ECO:0000256" key="1">
    <source>
        <dbReference type="ARBA" id="ARBA00022443"/>
    </source>
</evidence>
<feature type="domain" description="NACHT" evidence="8">
    <location>
        <begin position="241"/>
        <end position="389"/>
    </location>
</feature>
<dbReference type="SUPFAM" id="SSF52540">
    <property type="entry name" value="P-loop containing nucleoside triphosphate hydrolases"/>
    <property type="match status" value="1"/>
</dbReference>
<dbReference type="Gene3D" id="3.40.50.300">
    <property type="entry name" value="P-loop containing nucleotide triphosphate hydrolases"/>
    <property type="match status" value="1"/>
</dbReference>
<keyword evidence="2" id="KW-0677">Repeat</keyword>
<dbReference type="Gene3D" id="2.30.30.40">
    <property type="entry name" value="SH3 Domains"/>
    <property type="match status" value="1"/>
</dbReference>
<keyword evidence="3 4" id="KW-0040">ANK repeat</keyword>
<feature type="compositionally biased region" description="Low complexity" evidence="6">
    <location>
        <begin position="178"/>
        <end position="192"/>
    </location>
</feature>
<dbReference type="Pfam" id="PF13637">
    <property type="entry name" value="Ank_4"/>
    <property type="match status" value="1"/>
</dbReference>
<dbReference type="PROSITE" id="PS50297">
    <property type="entry name" value="ANK_REP_REGION"/>
    <property type="match status" value="3"/>
</dbReference>
<accession>A0A507BRF0</accession>
<dbReference type="AlphaFoldDB" id="A0A507BRF0"/>
<feature type="compositionally biased region" description="Polar residues" evidence="6">
    <location>
        <begin position="162"/>
        <end position="172"/>
    </location>
</feature>
<evidence type="ECO:0000256" key="3">
    <source>
        <dbReference type="ARBA" id="ARBA00023043"/>
    </source>
</evidence>
<dbReference type="PROSITE" id="PS50002">
    <property type="entry name" value="SH3"/>
    <property type="match status" value="1"/>
</dbReference>
<dbReference type="SMART" id="SM00326">
    <property type="entry name" value="SH3"/>
    <property type="match status" value="1"/>
</dbReference>
<dbReference type="PANTHER" id="PTHR24198">
    <property type="entry name" value="ANKYRIN REPEAT AND PROTEIN KINASE DOMAIN-CONTAINING PROTEIN"/>
    <property type="match status" value="1"/>
</dbReference>
<protein>
    <recommendedName>
        <fullName evidence="11">SH3 domain-containing protein</fullName>
    </recommendedName>
</protein>
<dbReference type="SUPFAM" id="SSF50044">
    <property type="entry name" value="SH3-domain"/>
    <property type="match status" value="1"/>
</dbReference>
<evidence type="ECO:0000256" key="6">
    <source>
        <dbReference type="SAM" id="MobiDB-lite"/>
    </source>
</evidence>
<dbReference type="InterPro" id="IPR036028">
    <property type="entry name" value="SH3-like_dom_sf"/>
</dbReference>
<name>A0A507BRF0_9FUNG</name>
<dbReference type="OrthoDB" id="5340910at2759"/>
<evidence type="ECO:0000256" key="4">
    <source>
        <dbReference type="PROSITE-ProRule" id="PRU00023"/>
    </source>
</evidence>
<evidence type="ECO:0000313" key="9">
    <source>
        <dbReference type="EMBL" id="TPX32270.1"/>
    </source>
</evidence>
<feature type="compositionally biased region" description="Low complexity" evidence="6">
    <location>
        <begin position="40"/>
        <end position="49"/>
    </location>
</feature>
<dbReference type="InterPro" id="IPR002110">
    <property type="entry name" value="Ankyrin_rpt"/>
</dbReference>
<feature type="repeat" description="ANK" evidence="4">
    <location>
        <begin position="839"/>
        <end position="871"/>
    </location>
</feature>
<dbReference type="InterPro" id="IPR001452">
    <property type="entry name" value="SH3_domain"/>
</dbReference>
<dbReference type="Gene3D" id="1.25.40.20">
    <property type="entry name" value="Ankyrin repeat-containing domain"/>
    <property type="match status" value="5"/>
</dbReference>
<dbReference type="GeneID" id="42005815"/>
<dbReference type="InterPro" id="IPR056884">
    <property type="entry name" value="NPHP3-like_N"/>
</dbReference>
<evidence type="ECO:0000259" key="8">
    <source>
        <dbReference type="PROSITE" id="PS50837"/>
    </source>
</evidence>
<feature type="domain" description="SH3" evidence="7">
    <location>
        <begin position="95"/>
        <end position="156"/>
    </location>
</feature>
<gene>
    <name evidence="9" type="ORF">SmJEL517_g04590</name>
</gene>
<keyword evidence="10" id="KW-1185">Reference proteome</keyword>
<sequence length="1271" mass="138411">METFKHKIGAIFRPRRPEAPKPTSAQTPFVTTIVVGGENPSISTTTPSSQQGNDINGQSEGGSSSSSSAISTAVNGEPTTEADLAEPPAYSANRQRVFQYQVTLAYTPREPDELLLNLGDIIIVNETFVDGWAHGYSQSADQYGMVPMAALEAVVGQTVAETQSSTARSSGITKEPISVASSSNSNPMDSSSQDLSTLKAWLTPTDFRLTTFTLKEKRLESTRGWLLDELTEWKDSVDQPRVYWLSGVAGVGKSVVAGSFADKLQQRNQLAAHFFCKFDEIARNDPLRVLATWAFQLASFDPDMKQVLKELHEAEPNFLINASSIGLQFNQLIAKPLSKYRGDKAVILLDALDECAVEGSKLRREFLQTLGRQFALLPKNISVFVTSRPIHDLRKQLSDYKPRMMTLEATENLNDIKLYATYRMNRLRHVLESAASVDSLADKLAAMAHGLFVWLYLACDEMDRSNDPSETIAELEERTLGNDEDRMDTIYSRALVSGFKGVPQSAIQLYTKLAGALVALRTPMSIDQMSSLLDIPSIPIKLNVARIESLLIMSKSSVQLMHKSVADFITSSTRCNGEASPFYIDRQLAESYIARMCLLALPSTLRLASIPGQIEPLRGIVAPATPTHISYALSHWADHLDGIQELDKELTTTLVGALQNYGSAMLIVAVLKNLPRAITHILKVGGGPSLLNAAEAVKFFKSTILVEAIVSDNEGIVEALLAYGGAPVNGKEGDNLTPMQACILSTSSNSLGVLCRYGVDLEGKTDVTEAYRSHNYDSVSTGAINLQVGLERARRRVKLEESHMDELMNAARLDNFGEFKQVLLANPSIDINQKYPECGNKTLLLVACQYGSIDIVTYLLSLAANPNLVDDQNRSPLHHACSFGSLDTVKALIMAGALVDAEGIDYRDAFWNTTCVRPIDLACEKGHIHIVRWLLDSGVSPSALGEGKVHPLGYAAIGDSVEVIQLLLSKGVDVDCMSKISGSSGTSLFGAAMLGAENSVAYLINVGADAERAAESEGMEADGIRTPNLTPLDIAWIRGYSNVVALLLPRYPPCRDRRVNLELSYMGVWLPYVLTPLIVGVVYNQPELIKVILEYGQDTEVVQPLGTSFEMFDATALLWAFWHGRTIIARMLLDAGANIKARVTSNRSCLHVVAISSFTGDRIKSDMIRLGKYYGADLDDRDADGCTPLHLAISNKALQTVETLLELGASVNIADNSGNTPLHEATKENAVNLVTLLVNKGADKSKANKSGMTALQIAEKAGYHSLVRLLK</sequence>
<dbReference type="Pfam" id="PF12796">
    <property type="entry name" value="Ank_2"/>
    <property type="match status" value="2"/>
</dbReference>
<dbReference type="STRING" id="1806994.A0A507BRF0"/>
<evidence type="ECO:0000256" key="2">
    <source>
        <dbReference type="ARBA" id="ARBA00022737"/>
    </source>
</evidence>
<evidence type="ECO:0000313" key="10">
    <source>
        <dbReference type="Proteomes" id="UP000319731"/>
    </source>
</evidence>
<dbReference type="PROSITE" id="PS50837">
    <property type="entry name" value="NACHT"/>
    <property type="match status" value="1"/>
</dbReference>
<proteinExistence type="predicted"/>
<dbReference type="Proteomes" id="UP000319731">
    <property type="component" value="Unassembled WGS sequence"/>
</dbReference>
<comment type="caution">
    <text evidence="9">The sequence shown here is derived from an EMBL/GenBank/DDBJ whole genome shotgun (WGS) entry which is preliminary data.</text>
</comment>
<feature type="region of interest" description="Disordered" evidence="6">
    <location>
        <begin position="162"/>
        <end position="192"/>
    </location>
</feature>
<dbReference type="Pfam" id="PF24883">
    <property type="entry name" value="NPHP3_N"/>
    <property type="match status" value="1"/>
</dbReference>
<feature type="repeat" description="ANK" evidence="4">
    <location>
        <begin position="1217"/>
        <end position="1249"/>
    </location>
</feature>
<feature type="compositionally biased region" description="Low complexity" evidence="6">
    <location>
        <begin position="57"/>
        <end position="71"/>
    </location>
</feature>
<dbReference type="PROSITE" id="PS50088">
    <property type="entry name" value="ANK_REPEAT"/>
    <property type="match status" value="5"/>
</dbReference>
<dbReference type="InterPro" id="IPR007111">
    <property type="entry name" value="NACHT_NTPase"/>
</dbReference>
<evidence type="ECO:0000259" key="7">
    <source>
        <dbReference type="PROSITE" id="PS50002"/>
    </source>
</evidence>
<feature type="region of interest" description="Disordered" evidence="6">
    <location>
        <begin position="1"/>
        <end position="88"/>
    </location>
</feature>
<evidence type="ECO:0008006" key="11">
    <source>
        <dbReference type="Google" id="ProtNLM"/>
    </source>
</evidence>
<reference evidence="9 10" key="1">
    <citation type="journal article" date="2019" name="Sci. Rep.">
        <title>Comparative genomics of chytrid fungi reveal insights into the obligate biotrophic and pathogenic lifestyle of Synchytrium endobioticum.</title>
        <authorList>
            <person name="van de Vossenberg B.T.L.H."/>
            <person name="Warris S."/>
            <person name="Nguyen H.D.T."/>
            <person name="van Gent-Pelzer M.P.E."/>
            <person name="Joly D.L."/>
            <person name="van de Geest H.C."/>
            <person name="Bonants P.J.M."/>
            <person name="Smith D.S."/>
            <person name="Levesque C.A."/>
            <person name="van der Lee T.A.J."/>
        </authorList>
    </citation>
    <scope>NUCLEOTIDE SEQUENCE [LARGE SCALE GENOMIC DNA]</scope>
    <source>
        <strain evidence="9 10">JEL517</strain>
    </source>
</reference>
<dbReference type="InterPro" id="IPR027417">
    <property type="entry name" value="P-loop_NTPase"/>
</dbReference>
<feature type="repeat" description="ANK" evidence="4">
    <location>
        <begin position="951"/>
        <end position="979"/>
    </location>
</feature>
<keyword evidence="1 5" id="KW-0728">SH3 domain</keyword>
<dbReference type="RefSeq" id="XP_031023513.1">
    <property type="nucleotide sequence ID" value="XM_031170518.1"/>
</dbReference>
<dbReference type="EMBL" id="QEAO01000032">
    <property type="protein sequence ID" value="TPX32270.1"/>
    <property type="molecule type" value="Genomic_DNA"/>
</dbReference>
<dbReference type="InterPro" id="IPR036770">
    <property type="entry name" value="Ankyrin_rpt-contain_sf"/>
</dbReference>
<dbReference type="SUPFAM" id="SSF48403">
    <property type="entry name" value="Ankyrin repeat"/>
    <property type="match status" value="2"/>
</dbReference>
<dbReference type="PANTHER" id="PTHR24198:SF165">
    <property type="entry name" value="ANKYRIN REPEAT-CONTAINING PROTEIN-RELATED"/>
    <property type="match status" value="1"/>
</dbReference>
<dbReference type="SMART" id="SM00248">
    <property type="entry name" value="ANK"/>
    <property type="match status" value="14"/>
</dbReference>
<evidence type="ECO:0000256" key="5">
    <source>
        <dbReference type="PROSITE-ProRule" id="PRU00192"/>
    </source>
</evidence>
<feature type="repeat" description="ANK" evidence="4">
    <location>
        <begin position="872"/>
        <end position="904"/>
    </location>
</feature>
<feature type="repeat" description="ANK" evidence="4">
    <location>
        <begin position="1184"/>
        <end position="1216"/>
    </location>
</feature>
<organism evidence="9 10">
    <name type="scientific">Synchytrium microbalum</name>
    <dbReference type="NCBI Taxonomy" id="1806994"/>
    <lineage>
        <taxon>Eukaryota</taxon>
        <taxon>Fungi</taxon>
        <taxon>Fungi incertae sedis</taxon>
        <taxon>Chytridiomycota</taxon>
        <taxon>Chytridiomycota incertae sedis</taxon>
        <taxon>Chytridiomycetes</taxon>
        <taxon>Synchytriales</taxon>
        <taxon>Synchytriaceae</taxon>
        <taxon>Synchytrium</taxon>
    </lineage>
</organism>